<comment type="caution">
    <text evidence="2">The sequence shown here is derived from an EMBL/GenBank/DDBJ whole genome shotgun (WGS) entry which is preliminary data.</text>
</comment>
<dbReference type="VEuPathDB" id="AmoebaDB:EHI_099200"/>
<dbReference type="EMBL" id="BDEQ01000001">
    <property type="protein sequence ID" value="GAT97006.1"/>
    <property type="molecule type" value="Genomic_DNA"/>
</dbReference>
<dbReference type="InterPro" id="IPR023393">
    <property type="entry name" value="START-like_dom_sf"/>
</dbReference>
<dbReference type="InterPro" id="IPR002913">
    <property type="entry name" value="START_lipid-bd_dom"/>
</dbReference>
<sequence length="219" mass="26566">MKPITDEEFNRFRDMCLNHEGWHLVSQDKWNIGYTMKTNSSSSLRLKLISNLFKPYSLELIFDMLNDPKYRKEWDVNLLERRVIEEIDEHNEIEYYSIKMPIVTNRDFVYQRAWRFTENEFIIFNRSIKDKRFPPVSGLVRAFFHISGYMVRKENEGNKLYYICHNEWNGWIPSFLINTIGVDVCPSVLGKMAEGCKKYTEWLEKQQPYERPWKKLLYY</sequence>
<name>A0A5K1U886_ENTHI</name>
<accession>A0A5K1U886</accession>
<dbReference type="PANTHER" id="PTHR19308:SF14">
    <property type="entry name" value="START DOMAIN-CONTAINING PROTEIN"/>
    <property type="match status" value="1"/>
</dbReference>
<dbReference type="VEuPathDB" id="AmoebaDB:KM1_176350"/>
<dbReference type="Gene3D" id="3.30.530.20">
    <property type="match status" value="1"/>
</dbReference>
<dbReference type="SUPFAM" id="SSF55961">
    <property type="entry name" value="Bet v1-like"/>
    <property type="match status" value="1"/>
</dbReference>
<proteinExistence type="predicted"/>
<protein>
    <submittedName>
        <fullName evidence="2">Start domain containing protein</fullName>
    </submittedName>
</protein>
<evidence type="ECO:0000259" key="1">
    <source>
        <dbReference type="PROSITE" id="PS50848"/>
    </source>
</evidence>
<dbReference type="OMA" id="NGWIPNF"/>
<gene>
    <name evidence="2" type="ORF">CL6EHI_099200</name>
</gene>
<organism evidence="2 3">
    <name type="scientific">Entamoeba histolytica</name>
    <dbReference type="NCBI Taxonomy" id="5759"/>
    <lineage>
        <taxon>Eukaryota</taxon>
        <taxon>Amoebozoa</taxon>
        <taxon>Evosea</taxon>
        <taxon>Archamoebae</taxon>
        <taxon>Mastigamoebida</taxon>
        <taxon>Entamoebidae</taxon>
        <taxon>Entamoeba</taxon>
    </lineage>
</organism>
<dbReference type="InterPro" id="IPR051213">
    <property type="entry name" value="START_lipid_transfer"/>
</dbReference>
<reference evidence="2 3" key="1">
    <citation type="submission" date="2016-05" db="EMBL/GenBank/DDBJ databases">
        <title>First whole genome sequencing of Entamoeba histolytica HM1:IMSS-clone-6.</title>
        <authorList>
            <person name="Mukherjee Avik.K."/>
            <person name="Izumyama S."/>
            <person name="Nakada-Tsukui K."/>
            <person name="Nozaki T."/>
        </authorList>
    </citation>
    <scope>NUCLEOTIDE SEQUENCE [LARGE SCALE GENOMIC DNA]</scope>
    <source>
        <strain evidence="2 3">HM1:IMSS clone 6</strain>
    </source>
</reference>
<dbReference type="VEuPathDB" id="AmoebaDB:EHI8A_100460"/>
<dbReference type="VEuPathDB" id="AmoebaDB:EHI5A_141450"/>
<dbReference type="GO" id="GO:0005737">
    <property type="term" value="C:cytoplasm"/>
    <property type="evidence" value="ECO:0007669"/>
    <property type="project" value="UniProtKB-ARBA"/>
</dbReference>
<dbReference type="FunFam" id="3.30.530.20:FF:000079">
    <property type="entry name" value="START domain containing protein"/>
    <property type="match status" value="1"/>
</dbReference>
<evidence type="ECO:0000313" key="3">
    <source>
        <dbReference type="Proteomes" id="UP000078387"/>
    </source>
</evidence>
<dbReference type="AlphaFoldDB" id="A0A5K1U886"/>
<dbReference type="PANTHER" id="PTHR19308">
    <property type="entry name" value="PHOSPHATIDYLCHOLINE TRANSFER PROTEIN"/>
    <property type="match status" value="1"/>
</dbReference>
<feature type="domain" description="START" evidence="1">
    <location>
        <begin position="18"/>
        <end position="201"/>
    </location>
</feature>
<dbReference type="GO" id="GO:0008289">
    <property type="term" value="F:lipid binding"/>
    <property type="evidence" value="ECO:0007669"/>
    <property type="project" value="InterPro"/>
</dbReference>
<dbReference type="VEuPathDB" id="AmoebaDB:EHI7A_096660"/>
<dbReference type="Proteomes" id="UP000078387">
    <property type="component" value="Unassembled WGS sequence"/>
</dbReference>
<dbReference type="SMART" id="SM00234">
    <property type="entry name" value="START"/>
    <property type="match status" value="1"/>
</dbReference>
<dbReference type="PROSITE" id="PS50848">
    <property type="entry name" value="START"/>
    <property type="match status" value="1"/>
</dbReference>
<dbReference type="Pfam" id="PF01852">
    <property type="entry name" value="START"/>
    <property type="match status" value="1"/>
</dbReference>
<evidence type="ECO:0000313" key="2">
    <source>
        <dbReference type="EMBL" id="GAT97006.1"/>
    </source>
</evidence>